<dbReference type="PANTHER" id="PTHR13450:SF4">
    <property type="entry name" value="LARGE RIBOSOMAL SUBUNIT PROTEIN ML42"/>
    <property type="match status" value="1"/>
</dbReference>
<reference evidence="9" key="1">
    <citation type="submission" date="2013-02" db="EMBL/GenBank/DDBJ databases">
        <authorList>
            <person name="Hughes D."/>
        </authorList>
    </citation>
    <scope>NUCLEOTIDE SEQUENCE</scope>
    <source>
        <strain>Durham</strain>
        <strain evidence="9">NC isolate 2 -- Noor lab</strain>
    </source>
</reference>
<dbReference type="OMA" id="MASGHLC"/>
<dbReference type="InterPro" id="IPR019346">
    <property type="entry name" value="Ribosomal_mL42"/>
</dbReference>
<dbReference type="HOGENOM" id="CLU_142926_2_0_1"/>
<comment type="subcellular location">
    <subcellularLocation>
        <location evidence="1">Mitochondrion</location>
    </subcellularLocation>
</comment>
<dbReference type="GO" id="GO:0005762">
    <property type="term" value="C:mitochondrial large ribosomal subunit"/>
    <property type="evidence" value="ECO:0007669"/>
    <property type="project" value="TreeGrafter"/>
</dbReference>
<dbReference type="EMBL" id="CAQQ02144694">
    <property type="status" value="NOT_ANNOTATED_CDS"/>
    <property type="molecule type" value="Genomic_DNA"/>
</dbReference>
<keyword evidence="4" id="KW-0689">Ribosomal protein</keyword>
<dbReference type="AlphaFoldDB" id="T1GGI7"/>
<sequence length="148" mass="16733">MLKFGSRLFSTNSRSILCSKNAVGGNNLVEGVAVTSDGRTIVAWHPNKPFPYEFSKPIPTSFDDINCGSLIKETALTSAQKAFKDQRPEIARQELMNLTYTTKHRWFPRSRDKRAKDTPMDRPYLATISPDLVSLARSVKEKKVIKRC</sequence>
<evidence type="ECO:0000256" key="5">
    <source>
        <dbReference type="ARBA" id="ARBA00023128"/>
    </source>
</evidence>
<accession>T1GGI7</accession>
<evidence type="ECO:0000313" key="9">
    <source>
        <dbReference type="Proteomes" id="UP000015102"/>
    </source>
</evidence>
<evidence type="ECO:0000256" key="1">
    <source>
        <dbReference type="ARBA" id="ARBA00004173"/>
    </source>
</evidence>
<evidence type="ECO:0000256" key="7">
    <source>
        <dbReference type="ARBA" id="ARBA00035189"/>
    </source>
</evidence>
<keyword evidence="5" id="KW-0496">Mitochondrion</keyword>
<keyword evidence="6" id="KW-0687">Ribonucleoprotein</keyword>
<evidence type="ECO:0000313" key="8">
    <source>
        <dbReference type="EnsemblMetazoa" id="MESCA002507-PA"/>
    </source>
</evidence>
<dbReference type="EnsemblMetazoa" id="MESCA002507-RA">
    <property type="protein sequence ID" value="MESCA002507-PA"/>
    <property type="gene ID" value="MESCA002507"/>
</dbReference>
<dbReference type="STRING" id="36166.T1GGI7"/>
<organism evidence="8 9">
    <name type="scientific">Megaselia scalaris</name>
    <name type="common">Humpbacked fly</name>
    <name type="synonym">Phora scalaris</name>
    <dbReference type="NCBI Taxonomy" id="36166"/>
    <lineage>
        <taxon>Eukaryota</taxon>
        <taxon>Metazoa</taxon>
        <taxon>Ecdysozoa</taxon>
        <taxon>Arthropoda</taxon>
        <taxon>Hexapoda</taxon>
        <taxon>Insecta</taxon>
        <taxon>Pterygota</taxon>
        <taxon>Neoptera</taxon>
        <taxon>Endopterygota</taxon>
        <taxon>Diptera</taxon>
        <taxon>Brachycera</taxon>
        <taxon>Muscomorpha</taxon>
        <taxon>Platypezoidea</taxon>
        <taxon>Phoridae</taxon>
        <taxon>Megaseliini</taxon>
        <taxon>Megaselia</taxon>
    </lineage>
</organism>
<proteinExistence type="inferred from homology"/>
<evidence type="ECO:0000256" key="6">
    <source>
        <dbReference type="ARBA" id="ARBA00023274"/>
    </source>
</evidence>
<comment type="similarity">
    <text evidence="2">Belongs to the mitochondrion-specific ribosomal protein mL42 family.</text>
</comment>
<keyword evidence="9" id="KW-1185">Reference proteome</keyword>
<keyword evidence="3" id="KW-0809">Transit peptide</keyword>
<dbReference type="Proteomes" id="UP000015102">
    <property type="component" value="Unassembled WGS sequence"/>
</dbReference>
<protein>
    <recommendedName>
        <fullName evidence="7">Large ribosomal subunit protein mL42</fullName>
    </recommendedName>
</protein>
<dbReference type="EMBL" id="CAQQ02144695">
    <property type="status" value="NOT_ANNOTATED_CDS"/>
    <property type="molecule type" value="Genomic_DNA"/>
</dbReference>
<evidence type="ECO:0000256" key="3">
    <source>
        <dbReference type="ARBA" id="ARBA00022946"/>
    </source>
</evidence>
<reference evidence="8" key="2">
    <citation type="submission" date="2015-06" db="UniProtKB">
        <authorList>
            <consortium name="EnsemblMetazoa"/>
        </authorList>
    </citation>
    <scope>IDENTIFICATION</scope>
</reference>
<dbReference type="PANTHER" id="PTHR13450">
    <property type="entry name" value="MITOCHONDRIAL 39S RIBOSOMAL PROTEIN L42"/>
    <property type="match status" value="1"/>
</dbReference>
<dbReference type="Pfam" id="PF10210">
    <property type="entry name" value="MRP-S32"/>
    <property type="match status" value="1"/>
</dbReference>
<evidence type="ECO:0000256" key="4">
    <source>
        <dbReference type="ARBA" id="ARBA00022980"/>
    </source>
</evidence>
<evidence type="ECO:0000256" key="2">
    <source>
        <dbReference type="ARBA" id="ARBA00005556"/>
    </source>
</evidence>
<name>T1GGI7_MEGSC</name>